<dbReference type="Proteomes" id="UP001143364">
    <property type="component" value="Unassembled WGS sequence"/>
</dbReference>
<reference evidence="3" key="1">
    <citation type="journal article" date="2014" name="Int. J. Syst. Evol. Microbiol.">
        <title>Complete genome sequence of Corynebacterium casei LMG S-19264T (=DSM 44701T), isolated from a smear-ripened cheese.</title>
        <authorList>
            <consortium name="US DOE Joint Genome Institute (JGI-PGF)"/>
            <person name="Walter F."/>
            <person name="Albersmeier A."/>
            <person name="Kalinowski J."/>
            <person name="Ruckert C."/>
        </authorList>
    </citation>
    <scope>NUCLEOTIDE SEQUENCE</scope>
    <source>
        <strain evidence="3">VKM B-2555</strain>
    </source>
</reference>
<keyword evidence="1" id="KW-0472">Membrane</keyword>
<protein>
    <recommendedName>
        <fullName evidence="2">Putative Flp pilus-assembly TadG-like N-terminal domain-containing protein</fullName>
    </recommendedName>
</protein>
<feature type="transmembrane region" description="Helical" evidence="1">
    <location>
        <begin position="20"/>
        <end position="42"/>
    </location>
</feature>
<evidence type="ECO:0000259" key="2">
    <source>
        <dbReference type="Pfam" id="PF13400"/>
    </source>
</evidence>
<reference evidence="3" key="2">
    <citation type="submission" date="2023-01" db="EMBL/GenBank/DDBJ databases">
        <authorList>
            <person name="Sun Q."/>
            <person name="Evtushenko L."/>
        </authorList>
    </citation>
    <scope>NUCLEOTIDE SEQUENCE</scope>
    <source>
        <strain evidence="3">VKM B-2555</strain>
    </source>
</reference>
<gene>
    <name evidence="3" type="ORF">GCM10008171_22180</name>
</gene>
<feature type="domain" description="Putative Flp pilus-assembly TadG-like N-terminal" evidence="2">
    <location>
        <begin position="18"/>
        <end position="65"/>
    </location>
</feature>
<dbReference type="AlphaFoldDB" id="A0A9W6JJ16"/>
<keyword evidence="1" id="KW-1133">Transmembrane helix</keyword>
<dbReference type="Pfam" id="PF13400">
    <property type="entry name" value="Tad"/>
    <property type="match status" value="1"/>
</dbReference>
<proteinExistence type="predicted"/>
<keyword evidence="1" id="KW-0812">Transmembrane</keyword>
<sequence>MRAPAWLGLSRLRRDERGSVAIMTALFGFCALGCLALGVDLASLYGERRRLQGVADLAAIAAANDLANAERAARATMADNGVSTPKRFVLTLGRYTPDPAVPASQRFAPNATPFNAARVALQVDSPLVFGKALLGRDAVEVGVEGAAANTQLASFFVGSRLASLNGGVANALLSALTGGGVSLSVMDYDALAAAKVEALPFLDALATRLHLTAGSYDSLLNARAGVGQVVSAIADVSQGGAQARAALGQIAAQLTAAGGLRVGDVVGVGPYAQAGIGRAGSAVSAAVSAFDLLMATLETANGKRQLDLDLGLQIPALASVKASLVIGERPQGSPWLALGQEGAIVRTAQTRLRIVAEIGSSPLLKSLTGGLALVELPLAIDLAAAEAKLDAISCGAQPAKDARVTVKVRPAVAQLWVGKPASLSLWNDPSRPPVMEPASVNLLLATATASAYVAAANVNATSLTFTAAEIKAQTLKSASTQDALQTSLSTLTQNLTLNVKLLGVLDLGLGQLLGAALKPVLAPVGALLDPVVGALLTLLGVKIGEADVGVRGVRCDGAALVG</sequence>
<dbReference type="InterPro" id="IPR028087">
    <property type="entry name" value="Tad_N"/>
</dbReference>
<keyword evidence="4" id="KW-1185">Reference proteome</keyword>
<accession>A0A9W6JJ16</accession>
<organism evidence="3 4">
    <name type="scientific">Methylopila jiangsuensis</name>
    <dbReference type="NCBI Taxonomy" id="586230"/>
    <lineage>
        <taxon>Bacteria</taxon>
        <taxon>Pseudomonadati</taxon>
        <taxon>Pseudomonadota</taxon>
        <taxon>Alphaproteobacteria</taxon>
        <taxon>Hyphomicrobiales</taxon>
        <taxon>Methylopilaceae</taxon>
        <taxon>Methylopila</taxon>
    </lineage>
</organism>
<evidence type="ECO:0000313" key="4">
    <source>
        <dbReference type="Proteomes" id="UP001143364"/>
    </source>
</evidence>
<evidence type="ECO:0000256" key="1">
    <source>
        <dbReference type="SAM" id="Phobius"/>
    </source>
</evidence>
<dbReference type="RefSeq" id="WP_271204809.1">
    <property type="nucleotide sequence ID" value="NZ_BSFK01000010.1"/>
</dbReference>
<evidence type="ECO:0000313" key="3">
    <source>
        <dbReference type="EMBL" id="GLK76964.1"/>
    </source>
</evidence>
<dbReference type="EMBL" id="BSFK01000010">
    <property type="protein sequence ID" value="GLK76964.1"/>
    <property type="molecule type" value="Genomic_DNA"/>
</dbReference>
<comment type="caution">
    <text evidence="3">The sequence shown here is derived from an EMBL/GenBank/DDBJ whole genome shotgun (WGS) entry which is preliminary data.</text>
</comment>
<name>A0A9W6JJ16_9HYPH</name>